<evidence type="ECO:0000313" key="2">
    <source>
        <dbReference type="EMBL" id="MDR6509827.1"/>
    </source>
</evidence>
<keyword evidence="1" id="KW-0812">Transmembrane</keyword>
<sequence>MQSGKGDGRGPENRPTLSAGGFAPFQGLPWLAIGGGLVAAVIVALVMLAWMLGGPRQTAWVEQPVAVPSNASLAHSESKP</sequence>
<gene>
    <name evidence="2" type="ORF">J2792_000667</name>
</gene>
<feature type="transmembrane region" description="Helical" evidence="1">
    <location>
        <begin position="30"/>
        <end position="52"/>
    </location>
</feature>
<comment type="caution">
    <text evidence="2">The sequence shown here is derived from an EMBL/GenBank/DDBJ whole genome shotgun (WGS) entry which is preliminary data.</text>
</comment>
<organism evidence="2 3">
    <name type="scientific">Novosphingobium capsulatum</name>
    <dbReference type="NCBI Taxonomy" id="13688"/>
    <lineage>
        <taxon>Bacteria</taxon>
        <taxon>Pseudomonadati</taxon>
        <taxon>Pseudomonadota</taxon>
        <taxon>Alphaproteobacteria</taxon>
        <taxon>Sphingomonadales</taxon>
        <taxon>Sphingomonadaceae</taxon>
        <taxon>Novosphingobium</taxon>
    </lineage>
</organism>
<protein>
    <submittedName>
        <fullName evidence="2">Uncharacterized protein</fullName>
    </submittedName>
</protein>
<dbReference type="Proteomes" id="UP001184150">
    <property type="component" value="Unassembled WGS sequence"/>
</dbReference>
<keyword evidence="1" id="KW-0472">Membrane</keyword>
<accession>A0ABU1MIS2</accession>
<evidence type="ECO:0000313" key="3">
    <source>
        <dbReference type="Proteomes" id="UP001184150"/>
    </source>
</evidence>
<evidence type="ECO:0000256" key="1">
    <source>
        <dbReference type="SAM" id="Phobius"/>
    </source>
</evidence>
<dbReference type="EMBL" id="JAVDRD010000001">
    <property type="protein sequence ID" value="MDR6509827.1"/>
    <property type="molecule type" value="Genomic_DNA"/>
</dbReference>
<proteinExistence type="predicted"/>
<dbReference type="RefSeq" id="WP_022676394.1">
    <property type="nucleotide sequence ID" value="NZ_JAVDRD010000001.1"/>
</dbReference>
<keyword evidence="3" id="KW-1185">Reference proteome</keyword>
<reference evidence="2 3" key="1">
    <citation type="submission" date="2023-07" db="EMBL/GenBank/DDBJ databases">
        <title>Sorghum-associated microbial communities from plants grown in Nebraska, USA.</title>
        <authorList>
            <person name="Schachtman D."/>
        </authorList>
    </citation>
    <scope>NUCLEOTIDE SEQUENCE [LARGE SCALE GENOMIC DNA]</scope>
    <source>
        <strain evidence="2 3">DS1027</strain>
    </source>
</reference>
<name>A0ABU1MIS2_9SPHN</name>
<keyword evidence="1" id="KW-1133">Transmembrane helix</keyword>